<evidence type="ECO:0000313" key="2">
    <source>
        <dbReference type="Proteomes" id="UP001419268"/>
    </source>
</evidence>
<keyword evidence="2" id="KW-1185">Reference proteome</keyword>
<sequence length="101" mass="11283">MPTLQGGRRIPNSYPILIPPSTTILGRQSYWPQQAQSPCLHIQRVLAISLRSAERAGRINAYLGMACTRYVVAVEEEEQVGLRRHFGGCRIHSPTNPSTVR</sequence>
<proteinExistence type="predicted"/>
<accession>A0AAP0P9V5</accession>
<comment type="caution">
    <text evidence="1">The sequence shown here is derived from an EMBL/GenBank/DDBJ whole genome shotgun (WGS) entry which is preliminary data.</text>
</comment>
<dbReference type="AlphaFoldDB" id="A0AAP0P9V5"/>
<organism evidence="1 2">
    <name type="scientific">Stephania cephalantha</name>
    <dbReference type="NCBI Taxonomy" id="152367"/>
    <lineage>
        <taxon>Eukaryota</taxon>
        <taxon>Viridiplantae</taxon>
        <taxon>Streptophyta</taxon>
        <taxon>Embryophyta</taxon>
        <taxon>Tracheophyta</taxon>
        <taxon>Spermatophyta</taxon>
        <taxon>Magnoliopsida</taxon>
        <taxon>Ranunculales</taxon>
        <taxon>Menispermaceae</taxon>
        <taxon>Menispermoideae</taxon>
        <taxon>Cissampelideae</taxon>
        <taxon>Stephania</taxon>
    </lineage>
</organism>
<reference evidence="1 2" key="1">
    <citation type="submission" date="2024-01" db="EMBL/GenBank/DDBJ databases">
        <title>Genome assemblies of Stephania.</title>
        <authorList>
            <person name="Yang L."/>
        </authorList>
    </citation>
    <scope>NUCLEOTIDE SEQUENCE [LARGE SCALE GENOMIC DNA]</scope>
    <source>
        <strain evidence="1">JXDWG</strain>
        <tissue evidence="1">Leaf</tissue>
    </source>
</reference>
<gene>
    <name evidence="1" type="ORF">Scep_012753</name>
</gene>
<dbReference type="EMBL" id="JBBNAG010000005">
    <property type="protein sequence ID" value="KAK9133225.1"/>
    <property type="molecule type" value="Genomic_DNA"/>
</dbReference>
<protein>
    <submittedName>
        <fullName evidence="1">Uncharacterized protein</fullName>
    </submittedName>
</protein>
<name>A0AAP0P9V5_9MAGN</name>
<evidence type="ECO:0000313" key="1">
    <source>
        <dbReference type="EMBL" id="KAK9133225.1"/>
    </source>
</evidence>
<dbReference type="Proteomes" id="UP001419268">
    <property type="component" value="Unassembled WGS sequence"/>
</dbReference>